<dbReference type="Pfam" id="PF00664">
    <property type="entry name" value="ABC_membrane"/>
    <property type="match status" value="1"/>
</dbReference>
<feature type="domain" description="ABC transmembrane type-1" evidence="12">
    <location>
        <begin position="20"/>
        <end position="302"/>
    </location>
</feature>
<dbReference type="SMART" id="SM00382">
    <property type="entry name" value="AAA"/>
    <property type="match status" value="1"/>
</dbReference>
<keyword evidence="3" id="KW-1003">Cell membrane</keyword>
<evidence type="ECO:0000256" key="5">
    <source>
        <dbReference type="ARBA" id="ARBA00022741"/>
    </source>
</evidence>
<dbReference type="InterPro" id="IPR003439">
    <property type="entry name" value="ABC_transporter-like_ATP-bd"/>
</dbReference>
<dbReference type="InterPro" id="IPR003593">
    <property type="entry name" value="AAA+_ATPase"/>
</dbReference>
<dbReference type="GO" id="GO:0005886">
    <property type="term" value="C:plasma membrane"/>
    <property type="evidence" value="ECO:0007669"/>
    <property type="project" value="UniProtKB-SubCell"/>
</dbReference>
<feature type="transmembrane region" description="Helical" evidence="10">
    <location>
        <begin position="61"/>
        <end position="82"/>
    </location>
</feature>
<feature type="transmembrane region" description="Helical" evidence="10">
    <location>
        <begin position="139"/>
        <end position="155"/>
    </location>
</feature>
<dbReference type="RefSeq" id="WP_112884992.1">
    <property type="nucleotide sequence ID" value="NZ_QLUW01000005.1"/>
</dbReference>
<dbReference type="Gene3D" id="3.40.50.300">
    <property type="entry name" value="P-loop containing nucleotide triphosphate hydrolases"/>
    <property type="match status" value="1"/>
</dbReference>
<dbReference type="PROSITE" id="PS50929">
    <property type="entry name" value="ABC_TM1F"/>
    <property type="match status" value="1"/>
</dbReference>
<sequence length="593" mass="64898">MNQNRRLFRYVPAARFRIGAAVVLAGTGGLVLLLEASQLAHIVDGAFIGGKSLRSLIPALWLLLGWIGLRAVLLLVSEYAALQAAARMKSELRLRLARQISELGPVYAKGERSGELVSVLCEGVDQLENYVAKYLPQRSLSAFLPLAVLCMAAPLDWISAGIMAVTLPMLIVFMVIIGQAAKKKADRQFHQLGLLSGHFFDVLRGLPTLILFNRSKAQIEIISRISEKLRTTTMSTMRIAFMSAFVMELFATLSTAVVAVFLGLRLISGELIFYRAFCVLLLVPEFYAPIRQLGAQYHAGLNGMTAAERILQVLDVEPLGWPEQPDGRSLPASSRGYRIEFDRVTVQYPDVPIPVLSEVSFVIEPGERLAIVGPSGAGKSTLLELLQGYIKPASGRILIDGTDMSELSMKWWRSQLAVCEQKPHLFPATVEQNLTLGHPHAAAKDIVRAACMANADGFIRELAHGYETVLSEQAQLSGGQVQRIALARALLKQAPLLVLDEPTDQLDLENGEFIKRSLEQWGRGRTTVLVTHHMDLARTADHIVALQDGAIVASGSHEALMDANGLYASMMNAEEHESAQHRAKAREQEGMAG</sequence>
<dbReference type="InterPro" id="IPR036640">
    <property type="entry name" value="ABC1_TM_sf"/>
</dbReference>
<name>A0A328TXB4_9BACL</name>
<reference evidence="13 14" key="1">
    <citation type="submission" date="2018-06" db="EMBL/GenBank/DDBJ databases">
        <title>Paenibacillus montanisoli sp. nov., isolated from mountain area soil.</title>
        <authorList>
            <person name="Wu M."/>
        </authorList>
    </citation>
    <scope>NUCLEOTIDE SEQUENCE [LARGE SCALE GENOMIC DNA]</scope>
    <source>
        <strain evidence="13 14">RA17</strain>
    </source>
</reference>
<dbReference type="GO" id="GO:0140359">
    <property type="term" value="F:ABC-type transporter activity"/>
    <property type="evidence" value="ECO:0007669"/>
    <property type="project" value="InterPro"/>
</dbReference>
<dbReference type="Pfam" id="PF00005">
    <property type="entry name" value="ABC_tran"/>
    <property type="match status" value="1"/>
</dbReference>
<organism evidence="13 14">
    <name type="scientific">Paenibacillus montanisoli</name>
    <dbReference type="NCBI Taxonomy" id="2081970"/>
    <lineage>
        <taxon>Bacteria</taxon>
        <taxon>Bacillati</taxon>
        <taxon>Bacillota</taxon>
        <taxon>Bacilli</taxon>
        <taxon>Bacillales</taxon>
        <taxon>Paenibacillaceae</taxon>
        <taxon>Paenibacillus</taxon>
    </lineage>
</organism>
<dbReference type="SUPFAM" id="SSF90123">
    <property type="entry name" value="ABC transporter transmembrane region"/>
    <property type="match status" value="1"/>
</dbReference>
<dbReference type="GO" id="GO:0005524">
    <property type="term" value="F:ATP binding"/>
    <property type="evidence" value="ECO:0007669"/>
    <property type="project" value="UniProtKB-KW"/>
</dbReference>
<evidence type="ECO:0000256" key="10">
    <source>
        <dbReference type="SAM" id="Phobius"/>
    </source>
</evidence>
<gene>
    <name evidence="13" type="primary">cydD</name>
    <name evidence="13" type="ORF">DL346_24390</name>
</gene>
<dbReference type="InterPro" id="IPR011527">
    <property type="entry name" value="ABC1_TM_dom"/>
</dbReference>
<comment type="subcellular location">
    <subcellularLocation>
        <location evidence="1">Cell membrane</location>
        <topology evidence="1">Multi-pass membrane protein</topology>
    </subcellularLocation>
</comment>
<evidence type="ECO:0000256" key="2">
    <source>
        <dbReference type="ARBA" id="ARBA00022448"/>
    </source>
</evidence>
<evidence type="ECO:0000259" key="11">
    <source>
        <dbReference type="PROSITE" id="PS50893"/>
    </source>
</evidence>
<proteinExistence type="predicted"/>
<dbReference type="EMBL" id="QLUW01000005">
    <property type="protein sequence ID" value="RAP74203.1"/>
    <property type="molecule type" value="Genomic_DNA"/>
</dbReference>
<dbReference type="InterPro" id="IPR014216">
    <property type="entry name" value="ABC_transptr_CydD"/>
</dbReference>
<evidence type="ECO:0000259" key="12">
    <source>
        <dbReference type="PROSITE" id="PS50929"/>
    </source>
</evidence>
<keyword evidence="7 10" id="KW-1133">Transmembrane helix</keyword>
<dbReference type="GO" id="GO:0042883">
    <property type="term" value="P:cysteine transport"/>
    <property type="evidence" value="ECO:0007669"/>
    <property type="project" value="InterPro"/>
</dbReference>
<keyword evidence="6" id="KW-0067">ATP-binding</keyword>
<dbReference type="SUPFAM" id="SSF52540">
    <property type="entry name" value="P-loop containing nucleoside triphosphate hydrolases"/>
    <property type="match status" value="1"/>
</dbReference>
<dbReference type="PANTHER" id="PTHR24221">
    <property type="entry name" value="ATP-BINDING CASSETTE SUB-FAMILY B"/>
    <property type="match status" value="1"/>
</dbReference>
<dbReference type="NCBIfam" id="TIGR02857">
    <property type="entry name" value="CydD"/>
    <property type="match status" value="1"/>
</dbReference>
<protein>
    <submittedName>
        <fullName evidence="13">Thiol reductant ABC exporter subunit CydD</fullName>
    </submittedName>
</protein>
<feature type="transmembrane region" description="Helical" evidence="10">
    <location>
        <begin position="161"/>
        <end position="181"/>
    </location>
</feature>
<feature type="domain" description="ABC transporter" evidence="11">
    <location>
        <begin position="339"/>
        <end position="573"/>
    </location>
</feature>
<keyword evidence="8 10" id="KW-0472">Membrane</keyword>
<evidence type="ECO:0000256" key="3">
    <source>
        <dbReference type="ARBA" id="ARBA00022475"/>
    </source>
</evidence>
<evidence type="ECO:0000256" key="6">
    <source>
        <dbReference type="ARBA" id="ARBA00022840"/>
    </source>
</evidence>
<evidence type="ECO:0000256" key="4">
    <source>
        <dbReference type="ARBA" id="ARBA00022692"/>
    </source>
</evidence>
<comment type="caution">
    <text evidence="13">The sequence shown here is derived from an EMBL/GenBank/DDBJ whole genome shotgun (WGS) entry which is preliminary data.</text>
</comment>
<dbReference type="InterPro" id="IPR027417">
    <property type="entry name" value="P-loop_NTPase"/>
</dbReference>
<evidence type="ECO:0000256" key="8">
    <source>
        <dbReference type="ARBA" id="ARBA00023136"/>
    </source>
</evidence>
<keyword evidence="4 10" id="KW-0812">Transmembrane</keyword>
<keyword evidence="5" id="KW-0547">Nucleotide-binding</keyword>
<dbReference type="PROSITE" id="PS50893">
    <property type="entry name" value="ABC_TRANSPORTER_2"/>
    <property type="match status" value="1"/>
</dbReference>
<evidence type="ECO:0000256" key="9">
    <source>
        <dbReference type="SAM" id="MobiDB-lite"/>
    </source>
</evidence>
<dbReference type="GO" id="GO:0016887">
    <property type="term" value="F:ATP hydrolysis activity"/>
    <property type="evidence" value="ECO:0007669"/>
    <property type="project" value="InterPro"/>
</dbReference>
<evidence type="ECO:0000313" key="13">
    <source>
        <dbReference type="EMBL" id="RAP74203.1"/>
    </source>
</evidence>
<evidence type="ECO:0000256" key="7">
    <source>
        <dbReference type="ARBA" id="ARBA00022989"/>
    </source>
</evidence>
<feature type="transmembrane region" description="Helical" evidence="10">
    <location>
        <begin position="239"/>
        <end position="266"/>
    </location>
</feature>
<keyword evidence="14" id="KW-1185">Reference proteome</keyword>
<dbReference type="InterPro" id="IPR039421">
    <property type="entry name" value="Type_1_exporter"/>
</dbReference>
<evidence type="ECO:0000313" key="14">
    <source>
        <dbReference type="Proteomes" id="UP000249260"/>
    </source>
</evidence>
<dbReference type="AlphaFoldDB" id="A0A328TXB4"/>
<dbReference type="Gene3D" id="1.20.1560.10">
    <property type="entry name" value="ABC transporter type 1, transmembrane domain"/>
    <property type="match status" value="1"/>
</dbReference>
<keyword evidence="2" id="KW-0813">Transport</keyword>
<accession>A0A328TXB4</accession>
<dbReference type="Proteomes" id="UP000249260">
    <property type="component" value="Unassembled WGS sequence"/>
</dbReference>
<dbReference type="CDD" id="cd18584">
    <property type="entry name" value="ABC_6TM_AarD_CydD"/>
    <property type="match status" value="1"/>
</dbReference>
<dbReference type="OrthoDB" id="9802264at2"/>
<dbReference type="FunFam" id="3.40.50.300:FF:000221">
    <property type="entry name" value="Multidrug ABC transporter ATP-binding protein"/>
    <property type="match status" value="1"/>
</dbReference>
<feature type="region of interest" description="Disordered" evidence="9">
    <location>
        <begin position="574"/>
        <end position="593"/>
    </location>
</feature>
<evidence type="ECO:0000256" key="1">
    <source>
        <dbReference type="ARBA" id="ARBA00004651"/>
    </source>
</evidence>
<dbReference type="PANTHER" id="PTHR24221:SF590">
    <property type="entry name" value="COMPONENT LINKED WITH THE ASSEMBLY OF CYTOCHROME' TRANSPORT TRANSMEMBRANE ATP-BINDING PROTEIN ABC TRANSPORTER CYDD-RELATED"/>
    <property type="match status" value="1"/>
</dbReference>